<feature type="domain" description="Dystroglycan-type cadherin-like" evidence="3">
    <location>
        <begin position="2767"/>
        <end position="2864"/>
    </location>
</feature>
<dbReference type="NCBIfam" id="NF012211">
    <property type="entry name" value="tand_rpt_95"/>
    <property type="match status" value="20"/>
</dbReference>
<dbReference type="eggNOG" id="COG4254">
    <property type="taxonomic scope" value="Bacteria"/>
</dbReference>
<evidence type="ECO:0000313" key="4">
    <source>
        <dbReference type="EMBL" id="EAQ98956.2"/>
    </source>
</evidence>
<protein>
    <submittedName>
        <fullName evidence="4">Putative Ig domain protein</fullName>
    </submittedName>
</protein>
<feature type="domain" description="PKD/Chitinase" evidence="2">
    <location>
        <begin position="2143"/>
        <end position="2289"/>
    </location>
</feature>
<feature type="region of interest" description="Disordered" evidence="1">
    <location>
        <begin position="3772"/>
        <end position="3797"/>
    </location>
</feature>
<feature type="region of interest" description="Disordered" evidence="1">
    <location>
        <begin position="4131"/>
        <end position="4155"/>
    </location>
</feature>
<feature type="domain" description="Dystroglycan-type cadherin-like" evidence="3">
    <location>
        <begin position="1241"/>
        <end position="1338"/>
    </location>
</feature>
<feature type="domain" description="PKD/Chitinase" evidence="2">
    <location>
        <begin position="2714"/>
        <end position="2860"/>
    </location>
</feature>
<feature type="domain" description="Dystroglycan-type cadherin-like" evidence="3">
    <location>
        <begin position="2959"/>
        <end position="3056"/>
    </location>
</feature>
<feature type="domain" description="PKD/Chitinase" evidence="2">
    <location>
        <begin position="1188"/>
        <end position="1334"/>
    </location>
</feature>
<feature type="domain" description="Dystroglycan-type cadherin-like" evidence="3">
    <location>
        <begin position="3154"/>
        <end position="3243"/>
    </location>
</feature>
<dbReference type="RefSeq" id="WP_023660157.1">
    <property type="nucleotide sequence ID" value="NZ_CM002299.1"/>
</dbReference>
<accession>A4A585</accession>
<dbReference type="Gene3D" id="2.60.40.2810">
    <property type="match status" value="5"/>
</dbReference>
<dbReference type="Pfam" id="PF17892">
    <property type="entry name" value="Cadherin_5"/>
    <property type="match status" value="11"/>
</dbReference>
<keyword evidence="5" id="KW-1185">Reference proteome</keyword>
<reference evidence="4 5" key="2">
    <citation type="journal article" date="2009" name="PLoS ONE">
        <title>The photosynthetic apparatus and its regulation in the aerobic gammaproteobacterium Congregibacter litoralis gen. nov., sp. nov.</title>
        <authorList>
            <person name="Spring S."/>
            <person name="Lunsdorf H."/>
            <person name="Fuchs B.M."/>
            <person name="Tindall B.J."/>
        </authorList>
    </citation>
    <scope>NUCLEOTIDE SEQUENCE [LARGE SCALE GENOMIC DNA]</scope>
    <source>
        <strain evidence="4">KT71</strain>
    </source>
</reference>
<feature type="domain" description="Dystroglycan-type cadherin-like" evidence="3">
    <location>
        <begin position="1812"/>
        <end position="1909"/>
    </location>
</feature>
<dbReference type="PANTHER" id="PTHR34720:SF9">
    <property type="entry name" value="BLR4714 PROTEIN"/>
    <property type="match status" value="1"/>
</dbReference>
<dbReference type="Proteomes" id="UP000019205">
    <property type="component" value="Chromosome"/>
</dbReference>
<dbReference type="SMART" id="SM00736">
    <property type="entry name" value="CADG"/>
    <property type="match status" value="16"/>
</dbReference>
<dbReference type="EMBL" id="AAOA02000003">
    <property type="protein sequence ID" value="EAQ98956.2"/>
    <property type="molecule type" value="Genomic_DNA"/>
</dbReference>
<feature type="domain" description="Dystroglycan-type cadherin-like" evidence="3">
    <location>
        <begin position="2004"/>
        <end position="2101"/>
    </location>
</feature>
<name>A4A585_9GAMM</name>
<dbReference type="InterPro" id="IPR041690">
    <property type="entry name" value="Cadherin_5"/>
</dbReference>
<dbReference type="HOGENOM" id="CLU_223912_0_0_6"/>
<feature type="domain" description="Dystroglycan-type cadherin-like" evidence="3">
    <location>
        <begin position="480"/>
        <end position="575"/>
    </location>
</feature>
<proteinExistence type="predicted"/>
<dbReference type="PANTHER" id="PTHR34720">
    <property type="entry name" value="MICROCYSTIN DEPENDENT PROTEIN"/>
    <property type="match status" value="1"/>
</dbReference>
<dbReference type="NCBIfam" id="NF033682">
    <property type="entry name" value="retention_LapA"/>
    <property type="match status" value="1"/>
</dbReference>
<evidence type="ECO:0000259" key="3">
    <source>
        <dbReference type="SMART" id="SM00736"/>
    </source>
</evidence>
<gene>
    <name evidence="4" type="ORF">KT71_10022</name>
</gene>
<dbReference type="eggNOG" id="COG2931">
    <property type="taxonomic scope" value="Bacteria"/>
</dbReference>
<feature type="domain" description="Dystroglycan-type cadherin-like" evidence="3">
    <location>
        <begin position="1620"/>
        <end position="1717"/>
    </location>
</feature>
<dbReference type="OrthoDB" id="9805100at2"/>
<evidence type="ECO:0000256" key="1">
    <source>
        <dbReference type="SAM" id="MobiDB-lite"/>
    </source>
</evidence>
<feature type="compositionally biased region" description="Polar residues" evidence="1">
    <location>
        <begin position="314"/>
        <end position="325"/>
    </location>
</feature>
<feature type="domain" description="Dystroglycan-type cadherin-like" evidence="3">
    <location>
        <begin position="3338"/>
        <end position="3435"/>
    </location>
</feature>
<feature type="domain" description="Dystroglycan-type cadherin-like" evidence="3">
    <location>
        <begin position="857"/>
        <end position="954"/>
    </location>
</feature>
<dbReference type="InterPro" id="IPR015919">
    <property type="entry name" value="Cadherin-like_sf"/>
</dbReference>
<dbReference type="STRING" id="314285.KT71_10022"/>
<feature type="domain" description="Dystroglycan-type cadherin-like" evidence="3">
    <location>
        <begin position="1049"/>
        <end position="1146"/>
    </location>
</feature>
<evidence type="ECO:0000259" key="2">
    <source>
        <dbReference type="SMART" id="SM00089"/>
    </source>
</evidence>
<feature type="domain" description="Dystroglycan-type cadherin-like" evidence="3">
    <location>
        <begin position="2575"/>
        <end position="2672"/>
    </location>
</feature>
<sequence length="4182" mass="421735">MAQAIGTVDIREGKVFARSNDGSLRELKSGDAVFQGEVLVPSADAVVELLMPDMPSIALVADTEMLLSSELLNDTATTASEAALEDSTIAAVVAALEGDGDILDNLEAPAAGGGRGDEGSSFVRLGRIGFDLPEFEGFRAALNPETLRVVEAEADNDLQLLLDDDPDGPTPPVVQPPAANAAPDAADDTFETPFGGVLVANVLSNDTDPEGAVLRVADNGEPANGTVTVDDDGVFSYTPNDGFSGSDSFTYTITDPDGGTDTATVFITVTPEVAPPPAPNLAPDAVDDVFEVGFESALVGSVLGNDSDPEGDSLTVTGNTDPDNGTVSVEADGSFIYSPNDDFSGSDSFTYTITDANGNTDTATVLISVGEETVAPPPPPAPNVGPDAINDTATVEEDTPLTITVLTNDADPDGDPLTVTAITQPANGTAVLNADGTVTYTPNADYNGPDSFTYTISDGQGGTDTATVNLTVTPVDDAPVSADLGAQANLDADSVSLDVSGNFSDVDSALTYSATGLPAGLSIDPSTGVISGTIDNSASQTGGGVYSVVVSATDGVNSPVSESFEWTVTNPGPDAVDDTQGAAEDTEVDISVLANDTDVDGDTLSILSFTQPDNGTVTDNGDGTLRYTPDANYNGPDSFTYTITDSEGGTDTATVNLNVDAANDPPVSIDLAAQSSEDADSVSLDVSGNFNDVDSTLTYSATGLPAGLSINPSTGVISGTIDNSASQVGGGVYNVTVTATDGVNPPVSESFDWTVTNPGPTASDDAGTTDEDTAVTFAAADLLGNDNDPDGDDLTIASVGSPSNGTVVLNGDGTATFTPDADYNGAASFEYTISDGEGGVDTATVNLTVNAVNDPPVVINPLGNQSNDDADVITPLDASTAFEDVDSTLTYSATGLPDGLSIDPSTGIISGTIDNSASQVDGGVYNVTVTATDGVNPPVSESFDWTVTNPGPTASDDAGTTDEDTAVTFAAADLLGNDNDPDGDDLTIASVGSPTNGTVVLNGDGTVTFTPDADYNGAASFEYTISDGEGGVDTATVNLTVNAVNDPPVVINPLAPQTNDDADVITPLDASTAFEDVDSTLTYSATGLPDGLSIDPSTGIISGTIDNSASQVDGGVYNVTVTATDGVNPPVSESFDWTVTNPGPTASDDAGTTDEDTAVTFAAAGLLGNDNDPDADDLTITSVGSPTNGTVVLNGDGTVTFTPDADYNGPASFEYTISDGEGGTDTATVSLTVNAVNDPPVVINPLAPQTNDDADVITPVEASAAFADVDSTLTYSATGLPTGLTINASTGAISGTIDNSASQVAGGVYNVTVTATDGVNPSVSESFDWKVTNPGPEANDDSETLGEDSGATVIDVLANDSDPDGDDLTVTSVGTASNGTVSLVNGVVSYTPNENYNGPDSFTYTISDGEGGTATATVNLTVDAANDPPVSVDLNPQNNADADVVSLDLSGNFSDVDSILEYSATGLPAGLTIDSATGIISGTIDNSASQVGGGVYNVTVTATDGVNPSVSESFDWTVTNPGPTAADDAGTTDEDTAVMFTAANLLANDSDPDADDLTITSVGSPINGTVVLNGDGTVTFTPDADYNGSASFEYTISDGEGGTDTATVNLTVNAVNDPPVVINPLGNQSNDDAEVITAIDASSAFEDVDSTLEYSATGLPDGLTIDPNTGIISGTIDNSASQVGGGVYNVTVTATDGVNPPVSESFDWTVTNPGPTAADDTGSTDEDVAVTFTPADLLGNDTDPDADDLTITSVGSPSNGTVVLNGDGSVTFTPDADYNGPASFEYTISDGESGTDTATVSLTVNAVDDPPVVINPLGNQSNDDADVIAPVDASAAFADIDSTLTYSATGLPTGLTINASTGVISGTIDNSASQLGGGVYNVTVTATDGVNPPVSESFDWTVTNPGPTAADDTGSTDEDVAVTFTPAELLGNDIDPDADDLTITSVGSPSNGTVVLNGDGTVTFTPDADYNGPASFEYTISDGEGGTDTATVSLTVNAVNDPPVVINPLAPQTNDDADVITPVDASAAFADVDSTLTYSATGLPTGLTINASTGIISGTIDNSASQVAGGVYNVTVTATDGVNPPVSESFDWTVTNPGPTAADDAGTTDEDTAVTFTSGDLLGNDSDPDGDDLTITSVGSPSNGTVVLNGDGTVTFTPDADYNGPASFEYTVSDGEGGTDTATVNLTVNPVNDPPVVIVPLAPQANDDADVITPLDTSTAFEDVDSTLTYSATGLPTGLTIDPSTGVISGTVDNSASQVGGGVYNVTVTATDGVNTPVSESFDWTVTNPGPVANDDSETLGEDSGATVIDVLANDSDPDGDDLTVTSVGTASNGTVSLVNGVVSYTPNADYNGPDSFTYTISDGEGGTATATVNLTVDAANDPPVSVDLNPQNNADADVVSLDLSGNFSDVDSSLEYSATGLPTGLTIDSATGIISGTIDNSASQVGGGVYSVTVTATDGVNPPVSESFDWTVTNPGPTAADDTGTTDEDAAVTFAAADLLGNDNDPDADDLTITSVGSPSNGTVVLNGDGTVTFTPDADYNGPASFEYTISDGEGGTDTATVSLTVNAVNDPPVVINPLAPQTNDDADVITPVDASAAFADVDSTLTYSATGLPDGLIIDPNTGIISGTIDNSASQLDGGVYNVTVTATDGVNPPVIESFDWTVTNPGPTASDDAGTTDEDTAVTFAAADLLGNDIDPDADDLTITSVGSPSNGTVVLNGDGTVTFTPDADYNGPASFEYTVSDGEGGTDAATVNLTVNPVNDPPVVIVPLAPQANDDADVITPLDTSTAFEDVDSTLTYSATGLPTGLTIDPSTGVISGTIDNSASQVGGGVYNVTVTATDGVNPPASESFDWTVANPGLTAADDTGSTDEDVAVTFTPAELLANDSDPDGDDLTITSVGSPSNGTVVLNGDGTVTFTPDADYNGSASFEYTVSDGEGGTDTATVNLTVDAVNDPPVSINPLAPQANDDADVIAPLDASAAFADVDSTLEYSATGLPNGLSIDPNTGIISGTIDNSASQVGGGVYNVTVTATDGVNAPISESFAWTVTNPGPVANDDSETLGEDTGATVIDVLANDSDSDGDDLTVTSVGTASNGTVSLANGVVSYTPNENYNGPDSFTYTISDGEGGTATATVNLTVDAANDPPISIDLNPQNNADADVVSLDLSGNFSDVDSTLTYSATGLPTGLTINASTGVISGTIDNSASQVGGGVYNVTVTATDGVNPPVSESFDWTVTNPGPTATDDSGSTNEDTSVTFDPADLLGNDNDPDGDDLTITSVGSPSNGTVVLNGDGSVTFTPDADYNGPASFEYTISDGEGGTDTATVNLTVTAVNDPPVVINPLSPQANDDADVIAPVDASAAFADVDSTLTYSATGLPAGLSIDPSSGIISGTLDNSASQVDGGVYNVIVTATDGVNPPVSESFDWTVTNPGPDAVDDSVTTVEDIAIDIDVLADNGNGADSDVDGDTLTISSFTQPTNGTVTDNGDGTLKYTPNPDYNGSDSFTYIISDGEGGTDTATVNLTVTPENDPPESDAKTLTVAEDTNDNAVPTLTGSDSDGSVSGFVITSLPANGTLLLSGVAVSMGQTVPAAEAGNLTYTPNADYFGDDSFSYASVDDNGAQDGTPANVAITVTEVAEPDTPPTADPLTALAEIANGPGPNGTLSNPQLEVFLSVDGIADGVGLEGIPTLGGVDDETPLENLVFTLRSPPTDGILYLDAEGDGSYEQAQVGDTFSSASSFYWAKPAEQVVQDLTTDATGVTVSGFNGRNATITQSRDGLGVDSAGNTQPQAPTQLGYRNGSSETMVLNLGGPATEATVQIERLFPNEGEAGRVEALDADGNVLGVWTFYGRANATLDGVPVDFNIGGSGGSFTLSDIGQPFYALRFTATPYVDGVTQGTGKNADSSDYLIKSVAYSPISLADAEFTYDVTDEQGNVSDPATVTIRQSNAPITLDLDNDGLEYLSREAGVVFTDEVTGESVNTAWVAPDDGLLVIDANESGTVDQTEEYVFTEWSENAETDMEAVAEVFDTNQNSQLDPGDESWEQFAVWQDADSDGVTDEGELRSLDELGVDSIALTYSEESTSGSTANGDVTIHGQSDVTWTDGSVSVAEDASFAISAADVLSDDGDLILPAHEGEDSSTIARDVPASEEQKAGGEADIAALEIDLLLNNSNDDKSGTGEID</sequence>
<feature type="domain" description="PKD/Chitinase" evidence="2">
    <location>
        <begin position="1951"/>
        <end position="2097"/>
    </location>
</feature>
<feature type="compositionally biased region" description="Polar residues" evidence="1">
    <location>
        <begin position="3232"/>
        <end position="3256"/>
    </location>
</feature>
<dbReference type="SUPFAM" id="SSF49313">
    <property type="entry name" value="Cadherin-like"/>
    <property type="match status" value="16"/>
</dbReference>
<feature type="domain" description="Dystroglycan-type cadherin-like" evidence="3">
    <location>
        <begin position="666"/>
        <end position="762"/>
    </location>
</feature>
<dbReference type="SMART" id="SM00089">
    <property type="entry name" value="PKD"/>
    <property type="match status" value="9"/>
</dbReference>
<reference evidence="4 5" key="1">
    <citation type="journal article" date="2007" name="Proc. Natl. Acad. Sci. U.S.A.">
        <title>Characterization of a marine gammaproteobacterium capable of aerobic anoxygenic photosynthesis.</title>
        <authorList>
            <person name="Fuchs B.M."/>
            <person name="Spring S."/>
            <person name="Teeling H."/>
            <person name="Quast C."/>
            <person name="Wulf J."/>
            <person name="Schattenhofer M."/>
            <person name="Yan S."/>
            <person name="Ferriera S."/>
            <person name="Johnson J."/>
            <person name="Glockner F.O."/>
            <person name="Amann R."/>
        </authorList>
    </citation>
    <scope>NUCLEOTIDE SEQUENCE [LARGE SCALE GENOMIC DNA]</scope>
    <source>
        <strain evidence="4">KT71</strain>
    </source>
</reference>
<dbReference type="Pfam" id="PF05345">
    <property type="entry name" value="He_PIG"/>
    <property type="match status" value="16"/>
</dbReference>
<dbReference type="InterPro" id="IPR013783">
    <property type="entry name" value="Ig-like_fold"/>
</dbReference>
<feature type="compositionally biased region" description="Polar residues" evidence="1">
    <location>
        <begin position="3783"/>
        <end position="3792"/>
    </location>
</feature>
<dbReference type="Pfam" id="PF17963">
    <property type="entry name" value="Big_9"/>
    <property type="match status" value="9"/>
</dbReference>
<feature type="domain" description="PKD/Chitinase" evidence="2">
    <location>
        <begin position="1567"/>
        <end position="1713"/>
    </location>
</feature>
<feature type="region of interest" description="Disordered" evidence="1">
    <location>
        <begin position="301"/>
        <end position="325"/>
    </location>
</feature>
<feature type="domain" description="Dystroglycan-type cadherin-like" evidence="3">
    <location>
        <begin position="1429"/>
        <end position="1525"/>
    </location>
</feature>
<organism evidence="4 5">
    <name type="scientific">Congregibacter litoralis KT71</name>
    <dbReference type="NCBI Taxonomy" id="314285"/>
    <lineage>
        <taxon>Bacteria</taxon>
        <taxon>Pseudomonadati</taxon>
        <taxon>Pseudomonadota</taxon>
        <taxon>Gammaproteobacteria</taxon>
        <taxon>Cellvibrionales</taxon>
        <taxon>Halieaceae</taxon>
        <taxon>Congregibacter</taxon>
    </lineage>
</organism>
<dbReference type="eggNOG" id="COG3209">
    <property type="taxonomic scope" value="Bacteria"/>
</dbReference>
<feature type="region of interest" description="Disordered" evidence="1">
    <location>
        <begin position="3231"/>
        <end position="3256"/>
    </location>
</feature>
<dbReference type="InterPro" id="IPR006644">
    <property type="entry name" value="Cadg"/>
</dbReference>
<feature type="domain" description="Dystroglycan-type cadherin-like" evidence="3">
    <location>
        <begin position="2196"/>
        <end position="2293"/>
    </location>
</feature>
<feature type="domain" description="PKD/Chitinase" evidence="2">
    <location>
        <begin position="996"/>
        <end position="1142"/>
    </location>
</feature>
<dbReference type="InterPro" id="IPR022409">
    <property type="entry name" value="PKD/Chitinase_dom"/>
</dbReference>
<comment type="caution">
    <text evidence="4">The sequence shown here is derived from an EMBL/GenBank/DDBJ whole genome shotgun (WGS) entry which is preliminary data.</text>
</comment>
<feature type="domain" description="PKD/Chitinase" evidence="2">
    <location>
        <begin position="3285"/>
        <end position="3527"/>
    </location>
</feature>
<feature type="domain" description="Dystroglycan-type cadherin-like" evidence="3">
    <location>
        <begin position="2384"/>
        <end position="2480"/>
    </location>
</feature>
<dbReference type="GO" id="GO:0016020">
    <property type="term" value="C:membrane"/>
    <property type="evidence" value="ECO:0007669"/>
    <property type="project" value="InterPro"/>
</dbReference>
<dbReference type="GO" id="GO:0005509">
    <property type="term" value="F:calcium ion binding"/>
    <property type="evidence" value="ECO:0007669"/>
    <property type="project" value="InterPro"/>
</dbReference>
<dbReference type="InterPro" id="IPR047777">
    <property type="entry name" value="LapA-like_RM"/>
</dbReference>
<dbReference type="Gene3D" id="2.60.40.3440">
    <property type="match status" value="14"/>
</dbReference>
<dbReference type="Gene3D" id="2.60.40.10">
    <property type="entry name" value="Immunoglobulins"/>
    <property type="match status" value="17"/>
</dbReference>
<feature type="domain" description="PKD/Chitinase" evidence="2">
    <location>
        <begin position="2906"/>
        <end position="3052"/>
    </location>
</feature>
<evidence type="ECO:0000313" key="5">
    <source>
        <dbReference type="Proteomes" id="UP000019205"/>
    </source>
</evidence>
<feature type="domain" description="PKD/Chitinase" evidence="2">
    <location>
        <begin position="1759"/>
        <end position="1905"/>
    </location>
</feature>